<evidence type="ECO:0000313" key="8">
    <source>
        <dbReference type="Proteomes" id="UP000679213"/>
    </source>
</evidence>
<evidence type="ECO:0000313" key="7">
    <source>
        <dbReference type="EMBL" id="CAB3290063.1"/>
    </source>
</evidence>
<proteinExistence type="predicted"/>
<keyword evidence="3" id="KW-0812">Transmembrane</keyword>
<dbReference type="EMBL" id="LR792632">
    <property type="protein sequence ID" value="CAB3290063.1"/>
    <property type="molecule type" value="Genomic_DNA"/>
</dbReference>
<keyword evidence="4" id="KW-1133">Transmembrane helix</keyword>
<accession>A0A8D6PSX0</accession>
<gene>
    <name evidence="7" type="ORF">MLAUSG7_1560</name>
</gene>
<evidence type="ECO:0000256" key="4">
    <source>
        <dbReference type="ARBA" id="ARBA00022989"/>
    </source>
</evidence>
<accession>A0A8D6PU93</accession>
<evidence type="ECO:0000256" key="2">
    <source>
        <dbReference type="ARBA" id="ARBA00022475"/>
    </source>
</evidence>
<evidence type="ECO:0000256" key="5">
    <source>
        <dbReference type="ARBA" id="ARBA00023136"/>
    </source>
</evidence>
<dbReference type="Pfam" id="PF13190">
    <property type="entry name" value="PDGLE"/>
    <property type="match status" value="1"/>
</dbReference>
<keyword evidence="2" id="KW-1003">Cell membrane</keyword>
<reference evidence="7 8" key="1">
    <citation type="submission" date="2020-04" db="EMBL/GenBank/DDBJ databases">
        <authorList>
            <consortium name="Genoscope - CEA"/>
            <person name="William W."/>
        </authorList>
    </citation>
    <scope>NUCLEOTIDE SEQUENCE [LARGE SCALE GENOMIC DNA]</scope>
    <source>
        <strain evidence="7 8">SG7</strain>
    </source>
</reference>
<feature type="domain" description="PDGLE" evidence="6">
    <location>
        <begin position="15"/>
        <end position="108"/>
    </location>
</feature>
<dbReference type="AlphaFoldDB" id="A0A8D6PSX0"/>
<evidence type="ECO:0000256" key="1">
    <source>
        <dbReference type="ARBA" id="ARBA00004236"/>
    </source>
</evidence>
<keyword evidence="5" id="KW-0472">Membrane</keyword>
<protein>
    <submittedName>
        <fullName evidence="7">PDGLE domain-containing protein</fullName>
    </submittedName>
</protein>
<organism evidence="7 8">
    <name type="scientific">Methanocaldococcus lauensis</name>
    <dbReference type="NCBI Taxonomy" id="2546128"/>
    <lineage>
        <taxon>Archaea</taxon>
        <taxon>Methanobacteriati</taxon>
        <taxon>Methanobacteriota</taxon>
        <taxon>Methanomada group</taxon>
        <taxon>Methanococci</taxon>
        <taxon>Methanococcales</taxon>
        <taxon>Methanocaldococcaceae</taxon>
        <taxon>Methanocaldococcus</taxon>
    </lineage>
</organism>
<name>A0A8D6PSX0_9EURY</name>
<dbReference type="GO" id="GO:0005886">
    <property type="term" value="C:plasma membrane"/>
    <property type="evidence" value="ECO:0007669"/>
    <property type="project" value="UniProtKB-SubCell"/>
</dbReference>
<dbReference type="Proteomes" id="UP000679213">
    <property type="component" value="Chromosome I"/>
</dbReference>
<keyword evidence="8" id="KW-1185">Reference proteome</keyword>
<evidence type="ECO:0000256" key="3">
    <source>
        <dbReference type="ARBA" id="ARBA00022692"/>
    </source>
</evidence>
<comment type="subcellular location">
    <subcellularLocation>
        <location evidence="1">Cell membrane</location>
    </subcellularLocation>
</comment>
<dbReference type="KEGG" id="mesg:MLAUSG7_1560"/>
<dbReference type="InterPro" id="IPR025937">
    <property type="entry name" value="PDGLE_dom"/>
</dbReference>
<evidence type="ECO:0000259" key="6">
    <source>
        <dbReference type="Pfam" id="PF13190"/>
    </source>
</evidence>
<sequence>MIDFKDPLVKKFLYVIIALIILCPLGILLVWNYGDAWGEWDVNDVAEKVHADISGMEKLSGIWSYAILPDYDIPGWDDPVRASIGYIISAIVGVALCLGAFYGLTKVVYSNRT</sequence>